<sequence>MANIRLLFNFLLIGSACADLQQPSPNQGYSIPPGGQGPFSNNIRGFDRPQPHPTSPQNIGAGPNSFLDAGAANNFNGAPASFGRGDQDRFAKDQTGFLIDNRDGSSRGFSSAFSVTPLPHNRQHGGPSQQFGVASAASARPPTGVYDRPSQEIGVASSATSRPPLGLYDRPSQDLGIISSASPRPSTGVFGGPLQGLQGPSLASPRPPTRAYDGPSQRFAAPFIPPANSVQNQLRSPFGNQNAALRRGSPVESINGGFPAEFSNDFTLEVDDDFVVDGRVTNSEFPQSPRHDLPISRLNPQGFSSEARNINDYSENQNSPQASLPSNSFRGELPVPPSAGYSGPTSSPRLNHELVQSGSKGGLFRGQPTNNIQNHSNGGTPTNSVQNHGNRGPNFGSEGRNYNSASSRQHTPSAAGQRPVSQHFDFGERLPQRAIGGAYNGGQIETTRTGTGFNTNRKTNTAFLQQAERGSNTNFASGSTAATGIFLSNEGAVQGYSQGQQSGSFRDTNRDGFPVPGSINEGTFDRFNTKPSSLQQQSSAGFQAGAQSNGGNSNVFRSTAGDEIVFHGPTGNVGRNAGNHAGQSSVSFGEGNGDSYNNQQLSNIGQPTRRPLQNDINSVGFSRPSTRTEGQGPFSSQPRGQNDFGGSSRGYGNNNLAASSSTGSNISHGSPAFRGLAGNDFHNPREFGNNDPFGARGFVDTREDFTGNPSANYGK</sequence>
<protein>
    <submittedName>
        <fullName evidence="3">Uncharacterized protein</fullName>
    </submittedName>
</protein>
<feature type="compositionally biased region" description="Polar residues" evidence="1">
    <location>
        <begin position="400"/>
        <end position="414"/>
    </location>
</feature>
<feature type="compositionally biased region" description="Polar residues" evidence="1">
    <location>
        <begin position="343"/>
        <end position="358"/>
    </location>
</feature>
<feature type="chain" id="PRO_5042817794" evidence="2">
    <location>
        <begin position="19"/>
        <end position="715"/>
    </location>
</feature>
<feature type="compositionally biased region" description="Low complexity" evidence="1">
    <location>
        <begin position="446"/>
        <end position="456"/>
    </location>
</feature>
<dbReference type="AlphaFoldDB" id="A0AAN8XRS2"/>
<feature type="region of interest" description="Disordered" evidence="1">
    <location>
        <begin position="110"/>
        <end position="212"/>
    </location>
</feature>
<feature type="compositionally biased region" description="Low complexity" evidence="1">
    <location>
        <begin position="532"/>
        <end position="551"/>
    </location>
</feature>
<feature type="compositionally biased region" description="Polar residues" evidence="1">
    <location>
        <begin position="298"/>
        <end position="329"/>
    </location>
</feature>
<evidence type="ECO:0000256" key="1">
    <source>
        <dbReference type="SAM" id="MobiDB-lite"/>
    </source>
</evidence>
<feature type="compositionally biased region" description="Polar residues" evidence="1">
    <location>
        <begin position="614"/>
        <end position="640"/>
    </location>
</feature>
<dbReference type="PROSITE" id="PS51257">
    <property type="entry name" value="PROKAR_LIPOPROTEIN"/>
    <property type="match status" value="1"/>
</dbReference>
<feature type="signal peptide" evidence="2">
    <location>
        <begin position="1"/>
        <end position="18"/>
    </location>
</feature>
<evidence type="ECO:0000256" key="2">
    <source>
        <dbReference type="SAM" id="SignalP"/>
    </source>
</evidence>
<feature type="compositionally biased region" description="Polar residues" evidence="1">
    <location>
        <begin position="594"/>
        <end position="606"/>
    </location>
</feature>
<evidence type="ECO:0000313" key="3">
    <source>
        <dbReference type="EMBL" id="KAK7083045.1"/>
    </source>
</evidence>
<feature type="compositionally biased region" description="Low complexity" evidence="1">
    <location>
        <begin position="659"/>
        <end position="670"/>
    </location>
</feature>
<name>A0AAN8XRS2_HALRR</name>
<accession>A0AAN8XRS2</accession>
<dbReference type="EMBL" id="JAXCGZ010003822">
    <property type="protein sequence ID" value="KAK7083045.1"/>
    <property type="molecule type" value="Genomic_DNA"/>
</dbReference>
<reference evidence="3 4" key="1">
    <citation type="submission" date="2023-11" db="EMBL/GenBank/DDBJ databases">
        <title>Halocaridina rubra genome assembly.</title>
        <authorList>
            <person name="Smith C."/>
        </authorList>
    </citation>
    <scope>NUCLEOTIDE SEQUENCE [LARGE SCALE GENOMIC DNA]</scope>
    <source>
        <strain evidence="3">EP-1</strain>
        <tissue evidence="3">Whole</tissue>
    </source>
</reference>
<feature type="region of interest" description="Disordered" evidence="1">
    <location>
        <begin position="280"/>
        <end position="420"/>
    </location>
</feature>
<organism evidence="3 4">
    <name type="scientific">Halocaridina rubra</name>
    <name type="common">Hawaiian red shrimp</name>
    <dbReference type="NCBI Taxonomy" id="373956"/>
    <lineage>
        <taxon>Eukaryota</taxon>
        <taxon>Metazoa</taxon>
        <taxon>Ecdysozoa</taxon>
        <taxon>Arthropoda</taxon>
        <taxon>Crustacea</taxon>
        <taxon>Multicrustacea</taxon>
        <taxon>Malacostraca</taxon>
        <taxon>Eumalacostraca</taxon>
        <taxon>Eucarida</taxon>
        <taxon>Decapoda</taxon>
        <taxon>Pleocyemata</taxon>
        <taxon>Caridea</taxon>
        <taxon>Atyoidea</taxon>
        <taxon>Atyidae</taxon>
        <taxon>Halocaridina</taxon>
    </lineage>
</organism>
<comment type="caution">
    <text evidence="3">The sequence shown here is derived from an EMBL/GenBank/DDBJ whole genome shotgun (WGS) entry which is preliminary data.</text>
</comment>
<feature type="region of interest" description="Disordered" evidence="1">
    <location>
        <begin position="495"/>
        <end position="715"/>
    </location>
</feature>
<keyword evidence="4" id="KW-1185">Reference proteome</keyword>
<feature type="compositionally biased region" description="Polar residues" evidence="1">
    <location>
        <begin position="367"/>
        <end position="389"/>
    </location>
</feature>
<dbReference type="Proteomes" id="UP001381693">
    <property type="component" value="Unassembled WGS sequence"/>
</dbReference>
<gene>
    <name evidence="3" type="ORF">SK128_000820</name>
</gene>
<keyword evidence="2" id="KW-0732">Signal</keyword>
<feature type="compositionally biased region" description="Low complexity" evidence="1">
    <location>
        <begin position="495"/>
        <end position="504"/>
    </location>
</feature>
<evidence type="ECO:0000313" key="4">
    <source>
        <dbReference type="Proteomes" id="UP001381693"/>
    </source>
</evidence>
<feature type="region of interest" description="Disordered" evidence="1">
    <location>
        <begin position="434"/>
        <end position="456"/>
    </location>
</feature>
<proteinExistence type="predicted"/>